<proteinExistence type="predicted"/>
<protein>
    <submittedName>
        <fullName evidence="2">Uncharacterized protein</fullName>
    </submittedName>
</protein>
<sequence length="263" mass="27154">MASDPGRNHRDGRAGRPDGQSWGGVGSRPDGTVRRAGGRGEEYQGGSGSSHRDPARHLAPAPLRDAARRRSPYPSPESPSPSPRPRVEVTFNELTGTMSWRALDRSARVSGAQDGDARTPHRRTPEAALRSARAAALRSAGLDPSRAPAQGAAPIPTHPAAVRAALGVDVASLSPEQRQSHLARLGALRSGAAADLAHGTRMPASVASRLRSTSATPAHTHALAAERTSAITRTRTPAVQRQGQGQGPPGPGAGPGPAAGPRR</sequence>
<feature type="compositionally biased region" description="Basic and acidic residues" evidence="1">
    <location>
        <begin position="1"/>
        <end position="16"/>
    </location>
</feature>
<feature type="region of interest" description="Disordered" evidence="1">
    <location>
        <begin position="136"/>
        <end position="155"/>
    </location>
</feature>
<comment type="caution">
    <text evidence="2">The sequence shown here is derived from an EMBL/GenBank/DDBJ whole genome shotgun (WGS) entry which is preliminary data.</text>
</comment>
<evidence type="ECO:0000313" key="2">
    <source>
        <dbReference type="EMBL" id="MDX3706910.1"/>
    </source>
</evidence>
<feature type="compositionally biased region" description="Basic and acidic residues" evidence="1">
    <location>
        <begin position="115"/>
        <end position="125"/>
    </location>
</feature>
<accession>A0ABU4P0D6</accession>
<feature type="region of interest" description="Disordered" evidence="1">
    <location>
        <begin position="1"/>
        <end position="127"/>
    </location>
</feature>
<evidence type="ECO:0000256" key="1">
    <source>
        <dbReference type="SAM" id="MobiDB-lite"/>
    </source>
</evidence>
<feature type="compositionally biased region" description="Polar residues" evidence="1">
    <location>
        <begin position="229"/>
        <end position="241"/>
    </location>
</feature>
<organism evidence="2 3">
    <name type="scientific">Streptomyces europaeiscabiei</name>
    <dbReference type="NCBI Taxonomy" id="146819"/>
    <lineage>
        <taxon>Bacteria</taxon>
        <taxon>Bacillati</taxon>
        <taxon>Actinomycetota</taxon>
        <taxon>Actinomycetes</taxon>
        <taxon>Kitasatosporales</taxon>
        <taxon>Streptomycetaceae</taxon>
        <taxon>Streptomyces</taxon>
    </lineage>
</organism>
<evidence type="ECO:0000313" key="3">
    <source>
        <dbReference type="Proteomes" id="UP001271274"/>
    </source>
</evidence>
<dbReference type="Proteomes" id="UP001271274">
    <property type="component" value="Unassembled WGS sequence"/>
</dbReference>
<name>A0ABU4P0D6_9ACTN</name>
<feature type="compositionally biased region" description="Pro residues" evidence="1">
    <location>
        <begin position="73"/>
        <end position="84"/>
    </location>
</feature>
<keyword evidence="3" id="KW-1185">Reference proteome</keyword>
<feature type="region of interest" description="Disordered" evidence="1">
    <location>
        <begin position="195"/>
        <end position="263"/>
    </location>
</feature>
<gene>
    <name evidence="2" type="ORF">PV662_45985</name>
</gene>
<dbReference type="RefSeq" id="WP_319063825.1">
    <property type="nucleotide sequence ID" value="NZ_JARAYT010000022.1"/>
</dbReference>
<reference evidence="2 3" key="1">
    <citation type="journal article" date="2023" name="Microb. Genom.">
        <title>Mesoterricola silvestris gen. nov., sp. nov., Mesoterricola sediminis sp. nov., Geothrix oryzae sp. nov., Geothrix edaphica sp. nov., Geothrix rubra sp. nov., and Geothrix limicola sp. nov., six novel members of Acidobacteriota isolated from soils.</title>
        <authorList>
            <person name="Weisberg A.J."/>
            <person name="Pearce E."/>
            <person name="Kramer C.G."/>
            <person name="Chang J.H."/>
            <person name="Clarke C.R."/>
        </authorList>
    </citation>
    <scope>NUCLEOTIDE SEQUENCE [LARGE SCALE GENOMIC DNA]</scope>
    <source>
        <strain evidence="2 3">ID09-01A</strain>
    </source>
</reference>
<dbReference type="EMBL" id="JARAYU010000037">
    <property type="protein sequence ID" value="MDX3706910.1"/>
    <property type="molecule type" value="Genomic_DNA"/>
</dbReference>